<evidence type="ECO:0000313" key="1">
    <source>
        <dbReference type="EMBL" id="KAJ4412003.1"/>
    </source>
</evidence>
<name>A0A9W8ZPS0_9PLEO</name>
<dbReference type="PANTHER" id="PTHR45865:SF1">
    <property type="entry name" value="E3 UBIQUITIN-PROTEIN LIGASE SHPRH"/>
    <property type="match status" value="1"/>
</dbReference>
<comment type="caution">
    <text evidence="1">The sequence shown here is derived from an EMBL/GenBank/DDBJ whole genome shotgun (WGS) entry which is preliminary data.</text>
</comment>
<dbReference type="AlphaFoldDB" id="A0A9W8ZPS0"/>
<organism evidence="1 2">
    <name type="scientific">Didymella pomorum</name>
    <dbReference type="NCBI Taxonomy" id="749634"/>
    <lineage>
        <taxon>Eukaryota</taxon>
        <taxon>Fungi</taxon>
        <taxon>Dikarya</taxon>
        <taxon>Ascomycota</taxon>
        <taxon>Pezizomycotina</taxon>
        <taxon>Dothideomycetes</taxon>
        <taxon>Pleosporomycetidae</taxon>
        <taxon>Pleosporales</taxon>
        <taxon>Pleosporineae</taxon>
        <taxon>Didymellaceae</taxon>
        <taxon>Didymella</taxon>
    </lineage>
</organism>
<dbReference type="Proteomes" id="UP001140510">
    <property type="component" value="Unassembled WGS sequence"/>
</dbReference>
<keyword evidence="2" id="KW-1185">Reference proteome</keyword>
<evidence type="ECO:0008006" key="3">
    <source>
        <dbReference type="Google" id="ProtNLM"/>
    </source>
</evidence>
<dbReference type="EMBL" id="JAPEVA010000004">
    <property type="protein sequence ID" value="KAJ4412003.1"/>
    <property type="molecule type" value="Genomic_DNA"/>
</dbReference>
<dbReference type="SUPFAM" id="SSF52540">
    <property type="entry name" value="P-loop containing nucleoside triphosphate hydrolases"/>
    <property type="match status" value="1"/>
</dbReference>
<reference evidence="1" key="1">
    <citation type="submission" date="2022-10" db="EMBL/GenBank/DDBJ databases">
        <title>Tapping the CABI collections for fungal endophytes: first genome assemblies for Collariella, Neodidymelliopsis, Ascochyta clinopodiicola, Didymella pomorum, Didymosphaeria variabile, Neocosmospora piperis and Neocucurbitaria cava.</title>
        <authorList>
            <person name="Hill R."/>
        </authorList>
    </citation>
    <scope>NUCLEOTIDE SEQUENCE</scope>
    <source>
        <strain evidence="1">IMI 355091</strain>
    </source>
</reference>
<evidence type="ECO:0000313" key="2">
    <source>
        <dbReference type="Proteomes" id="UP001140510"/>
    </source>
</evidence>
<dbReference type="InterPro" id="IPR027417">
    <property type="entry name" value="P-loop_NTPase"/>
</dbReference>
<accession>A0A9W8ZPS0</accession>
<proteinExistence type="predicted"/>
<sequence length="189" mass="21327">MLGKAFDRHKITYYTPNGNSRQAAEIIEEFKASVKEDPEHCPKALLLNLTNETAAGVNLANANHIIFVSPLLVESKHKYDLAMTQAIGRSRYGQEMKVHICHFAALRTIDVYIFQHRYERTNGITAAKSTVRMPSESLTTPEKIKLVKKKQGSTALVPVSWLAEEKTWERLSTFTSLINFSETSEDGEE</sequence>
<dbReference type="OrthoDB" id="423221at2759"/>
<gene>
    <name evidence="1" type="ORF">N0V91_001142</name>
</gene>
<dbReference type="PANTHER" id="PTHR45865">
    <property type="entry name" value="E3 UBIQUITIN-PROTEIN LIGASE SHPRH FAMILY MEMBER"/>
    <property type="match status" value="1"/>
</dbReference>
<dbReference type="Gene3D" id="3.40.50.300">
    <property type="entry name" value="P-loop containing nucleotide triphosphate hydrolases"/>
    <property type="match status" value="1"/>
</dbReference>
<protein>
    <recommendedName>
        <fullName evidence="3">Helicase C-terminal domain-containing protein</fullName>
    </recommendedName>
</protein>
<dbReference type="InterPro" id="IPR052583">
    <property type="entry name" value="ATP-helicase/E3_Ub-Ligase"/>
</dbReference>